<accession>A0A7G6VYA3</accession>
<evidence type="ECO:0000259" key="16">
    <source>
        <dbReference type="PROSITE" id="PS50112"/>
    </source>
</evidence>
<keyword evidence="6" id="KW-0285">Flavoprotein</keyword>
<evidence type="ECO:0000256" key="11">
    <source>
        <dbReference type="ARBA" id="ARBA00022777"/>
    </source>
</evidence>
<dbReference type="SMART" id="SM00086">
    <property type="entry name" value="PAC"/>
    <property type="match status" value="2"/>
</dbReference>
<dbReference type="Gene3D" id="3.30.450.20">
    <property type="entry name" value="PAS domain"/>
    <property type="match status" value="2"/>
</dbReference>
<dbReference type="InterPro" id="IPR035965">
    <property type="entry name" value="PAS-like_dom_sf"/>
</dbReference>
<keyword evidence="11" id="KW-0418">Kinase</keyword>
<keyword evidence="4" id="KW-0597">Phosphoprotein</keyword>
<dbReference type="InterPro" id="IPR000014">
    <property type="entry name" value="PAS"/>
</dbReference>
<dbReference type="GO" id="GO:0004673">
    <property type="term" value="F:protein histidine kinase activity"/>
    <property type="evidence" value="ECO:0007669"/>
    <property type="project" value="UniProtKB-EC"/>
</dbReference>
<dbReference type="SUPFAM" id="SSF55785">
    <property type="entry name" value="PYP-like sensor domain (PAS domain)"/>
    <property type="match status" value="2"/>
</dbReference>
<sequence length="481" mass="52333">MGPLKGTPAEGLLAAIFESCEDAIVSKRLDGAITSWNPAAERLFGYPAEEILGRSIRVLIPDDRQHEEDSIISRIQRGERVMPFHTIRRRKDGQEIEVSVTVSPVHDASGRIVGASKIARELGDLDLARKALAESEARFEMMADNISQLAWIADADGSIFWYNKRWFEFTGTTLDEMKGWGWKAVHHQDHIDRVLERFVASITSGESWEDTFPLRGADGRYRWFLSRARPICDDSGRVAFWFGTNTDVTEQREQSEAIENLLREVNHRAKNMLTLIMALARRSAPGNDEFLKRFTRRIQALAANQDLLVKRAWGSIDMADLVKAQLAFAIDLAGSGLTHSGPPVAVTARAAETLGLALHELATNALKYGALSRGDDGRGEGGEAEGDEDGIGSVAIAWTVEDGRFRLGWTESGGPPVTPPAREGFGSSVIRDIPAASLGADVQLDYRAEGLRWSLDAPVESVVADGVGVGAAGDGDGAGDA</sequence>
<evidence type="ECO:0000256" key="1">
    <source>
        <dbReference type="ARBA" id="ARBA00000085"/>
    </source>
</evidence>
<reference evidence="18 19" key="1">
    <citation type="submission" date="2020-08" db="EMBL/GenBank/DDBJ databases">
        <authorList>
            <person name="Liu G."/>
            <person name="Sun C."/>
        </authorList>
    </citation>
    <scope>NUCLEOTIDE SEQUENCE [LARGE SCALE GENOMIC DNA]</scope>
    <source>
        <strain evidence="18 19">OT19</strain>
    </source>
</reference>
<dbReference type="InterPro" id="IPR013767">
    <property type="entry name" value="PAS_fold"/>
</dbReference>
<dbReference type="InterPro" id="IPR013655">
    <property type="entry name" value="PAS_fold_3"/>
</dbReference>
<keyword evidence="9" id="KW-0677">Repeat</keyword>
<keyword evidence="14" id="KW-0843">Virulence</keyword>
<evidence type="ECO:0000256" key="8">
    <source>
        <dbReference type="ARBA" id="ARBA00022679"/>
    </source>
</evidence>
<keyword evidence="7" id="KW-0288">FMN</keyword>
<evidence type="ECO:0000313" key="19">
    <source>
        <dbReference type="Proteomes" id="UP000515297"/>
    </source>
</evidence>
<dbReference type="InterPro" id="IPR001610">
    <property type="entry name" value="PAC"/>
</dbReference>
<dbReference type="PROSITE" id="PS50112">
    <property type="entry name" value="PAS"/>
    <property type="match status" value="2"/>
</dbReference>
<dbReference type="GO" id="GO:0005524">
    <property type="term" value="F:ATP binding"/>
    <property type="evidence" value="ECO:0007669"/>
    <property type="project" value="UniProtKB-KW"/>
</dbReference>
<evidence type="ECO:0000256" key="5">
    <source>
        <dbReference type="ARBA" id="ARBA00022606"/>
    </source>
</evidence>
<organism evidence="18 19">
    <name type="scientific">Croceicoccus marinus</name>
    <dbReference type="NCBI Taxonomy" id="450378"/>
    <lineage>
        <taxon>Bacteria</taxon>
        <taxon>Pseudomonadati</taxon>
        <taxon>Pseudomonadota</taxon>
        <taxon>Alphaproteobacteria</taxon>
        <taxon>Sphingomonadales</taxon>
        <taxon>Erythrobacteraceae</taxon>
        <taxon>Croceicoccus</taxon>
    </lineage>
</organism>
<dbReference type="AlphaFoldDB" id="A0A7G6VYA3"/>
<dbReference type="EC" id="2.7.13.3" evidence="2"/>
<dbReference type="InterPro" id="IPR011102">
    <property type="entry name" value="Sig_transdc_His_kinase_HWE"/>
</dbReference>
<dbReference type="NCBIfam" id="TIGR00229">
    <property type="entry name" value="sensory_box"/>
    <property type="match status" value="2"/>
</dbReference>
<evidence type="ECO:0000256" key="4">
    <source>
        <dbReference type="ARBA" id="ARBA00022553"/>
    </source>
</evidence>
<keyword evidence="8" id="KW-0808">Transferase</keyword>
<evidence type="ECO:0000256" key="7">
    <source>
        <dbReference type="ARBA" id="ARBA00022643"/>
    </source>
</evidence>
<keyword evidence="13" id="KW-0157">Chromophore</keyword>
<evidence type="ECO:0000256" key="3">
    <source>
        <dbReference type="ARBA" id="ARBA00022543"/>
    </source>
</evidence>
<dbReference type="CDD" id="cd00130">
    <property type="entry name" value="PAS"/>
    <property type="match status" value="2"/>
</dbReference>
<evidence type="ECO:0000259" key="17">
    <source>
        <dbReference type="PROSITE" id="PS50113"/>
    </source>
</evidence>
<name>A0A7G6VYA3_9SPHN</name>
<dbReference type="PANTHER" id="PTHR41523">
    <property type="entry name" value="TWO-COMPONENT SYSTEM SENSOR PROTEIN"/>
    <property type="match status" value="1"/>
</dbReference>
<evidence type="ECO:0000256" key="13">
    <source>
        <dbReference type="ARBA" id="ARBA00022991"/>
    </source>
</evidence>
<evidence type="ECO:0000256" key="6">
    <source>
        <dbReference type="ARBA" id="ARBA00022630"/>
    </source>
</evidence>
<dbReference type="GO" id="GO:0009881">
    <property type="term" value="F:photoreceptor activity"/>
    <property type="evidence" value="ECO:0007669"/>
    <property type="project" value="UniProtKB-KW"/>
</dbReference>
<evidence type="ECO:0000256" key="14">
    <source>
        <dbReference type="ARBA" id="ARBA00023026"/>
    </source>
</evidence>
<dbReference type="FunFam" id="3.30.450.20:FF:000099">
    <property type="entry name" value="Sensory box sensor histidine kinase"/>
    <property type="match status" value="1"/>
</dbReference>
<dbReference type="SMART" id="SM00091">
    <property type="entry name" value="PAS"/>
    <property type="match status" value="2"/>
</dbReference>
<evidence type="ECO:0000256" key="15">
    <source>
        <dbReference type="ARBA" id="ARBA00023170"/>
    </source>
</evidence>
<comment type="catalytic activity">
    <reaction evidence="1">
        <text>ATP + protein L-histidine = ADP + protein N-phospho-L-histidine.</text>
        <dbReference type="EC" id="2.7.13.3"/>
    </reaction>
</comment>
<dbReference type="InterPro" id="IPR000700">
    <property type="entry name" value="PAS-assoc_C"/>
</dbReference>
<feature type="domain" description="PAS" evidence="16">
    <location>
        <begin position="135"/>
        <end position="179"/>
    </location>
</feature>
<keyword evidence="3" id="KW-0600">Photoreceptor protein</keyword>
<dbReference type="PANTHER" id="PTHR41523:SF8">
    <property type="entry name" value="ETHYLENE RESPONSE SENSOR PROTEIN"/>
    <property type="match status" value="1"/>
</dbReference>
<gene>
    <name evidence="18" type="ORF">H4O24_11645</name>
</gene>
<feature type="domain" description="PAC" evidence="17">
    <location>
        <begin position="80"/>
        <end position="134"/>
    </location>
</feature>
<keyword evidence="15" id="KW-0675">Receptor</keyword>
<feature type="domain" description="PAC" evidence="17">
    <location>
        <begin position="208"/>
        <end position="260"/>
    </location>
</feature>
<dbReference type="Proteomes" id="UP000515297">
    <property type="component" value="Chromosome"/>
</dbReference>
<dbReference type="EMBL" id="CP060052">
    <property type="protein sequence ID" value="QNE06718.1"/>
    <property type="molecule type" value="Genomic_DNA"/>
</dbReference>
<feature type="domain" description="PAS" evidence="16">
    <location>
        <begin position="9"/>
        <end position="78"/>
    </location>
</feature>
<dbReference type="SMART" id="SM00911">
    <property type="entry name" value="HWE_HK"/>
    <property type="match status" value="1"/>
</dbReference>
<evidence type="ECO:0000256" key="10">
    <source>
        <dbReference type="ARBA" id="ARBA00022741"/>
    </source>
</evidence>
<dbReference type="PROSITE" id="PS50113">
    <property type="entry name" value="PAC"/>
    <property type="match status" value="2"/>
</dbReference>
<dbReference type="GO" id="GO:0006355">
    <property type="term" value="P:regulation of DNA-templated transcription"/>
    <property type="evidence" value="ECO:0007669"/>
    <property type="project" value="InterPro"/>
</dbReference>
<keyword evidence="10" id="KW-0547">Nucleotide-binding</keyword>
<dbReference type="Pfam" id="PF00989">
    <property type="entry name" value="PAS"/>
    <property type="match status" value="1"/>
</dbReference>
<keyword evidence="12" id="KW-0067">ATP-binding</keyword>
<dbReference type="InterPro" id="IPR036890">
    <property type="entry name" value="HATPase_C_sf"/>
</dbReference>
<evidence type="ECO:0000256" key="2">
    <source>
        <dbReference type="ARBA" id="ARBA00012438"/>
    </source>
</evidence>
<proteinExistence type="predicted"/>
<dbReference type="Pfam" id="PF08447">
    <property type="entry name" value="PAS_3"/>
    <property type="match status" value="1"/>
</dbReference>
<keyword evidence="5" id="KW-0716">Sensory transduction</keyword>
<evidence type="ECO:0000256" key="12">
    <source>
        <dbReference type="ARBA" id="ARBA00022840"/>
    </source>
</evidence>
<protein>
    <recommendedName>
        <fullName evidence="2">histidine kinase</fullName>
        <ecNumber evidence="2">2.7.13.3</ecNumber>
    </recommendedName>
</protein>
<evidence type="ECO:0000313" key="18">
    <source>
        <dbReference type="EMBL" id="QNE06718.1"/>
    </source>
</evidence>
<dbReference type="Pfam" id="PF07536">
    <property type="entry name" value="HWE_HK"/>
    <property type="match status" value="1"/>
</dbReference>
<evidence type="ECO:0000256" key="9">
    <source>
        <dbReference type="ARBA" id="ARBA00022737"/>
    </source>
</evidence>
<dbReference type="Gene3D" id="3.30.565.10">
    <property type="entry name" value="Histidine kinase-like ATPase, C-terminal domain"/>
    <property type="match status" value="1"/>
</dbReference>